<gene>
    <name evidence="7" type="primary">MED9</name>
    <name evidence="8" type="ORF">ACHHYP_20836</name>
</gene>
<evidence type="ECO:0000313" key="9">
    <source>
        <dbReference type="Proteomes" id="UP000243579"/>
    </source>
</evidence>
<comment type="similarity">
    <text evidence="2 7">Belongs to the Mediator complex subunit 9 family.</text>
</comment>
<dbReference type="GO" id="GO:0016592">
    <property type="term" value="C:mediator complex"/>
    <property type="evidence" value="ECO:0007669"/>
    <property type="project" value="InterPro"/>
</dbReference>
<keyword evidence="3 7" id="KW-0805">Transcription regulation</keyword>
<dbReference type="GO" id="GO:0003712">
    <property type="term" value="F:transcription coregulator activity"/>
    <property type="evidence" value="ECO:0007669"/>
    <property type="project" value="InterPro"/>
</dbReference>
<dbReference type="OrthoDB" id="156273at2759"/>
<keyword evidence="4 7" id="KW-0010">Activator</keyword>
<dbReference type="Pfam" id="PF07544">
    <property type="entry name" value="Med9"/>
    <property type="match status" value="1"/>
</dbReference>
<comment type="caution">
    <text evidence="8">The sequence shown here is derived from an EMBL/GenBank/DDBJ whole genome shotgun (WGS) entry which is preliminary data.</text>
</comment>
<keyword evidence="9" id="KW-1185">Reference proteome</keyword>
<dbReference type="GO" id="GO:0006357">
    <property type="term" value="P:regulation of transcription by RNA polymerase II"/>
    <property type="evidence" value="ECO:0007669"/>
    <property type="project" value="InterPro"/>
</dbReference>
<evidence type="ECO:0000256" key="5">
    <source>
        <dbReference type="ARBA" id="ARBA00023163"/>
    </source>
</evidence>
<name>A0A1V9Y5M6_ACHHY</name>
<evidence type="ECO:0000256" key="7">
    <source>
        <dbReference type="RuleBase" id="RU364145"/>
    </source>
</evidence>
<organism evidence="8 9">
    <name type="scientific">Achlya hypogyna</name>
    <name type="common">Oomycete</name>
    <name type="synonym">Protoachlya hypogyna</name>
    <dbReference type="NCBI Taxonomy" id="1202772"/>
    <lineage>
        <taxon>Eukaryota</taxon>
        <taxon>Sar</taxon>
        <taxon>Stramenopiles</taxon>
        <taxon>Oomycota</taxon>
        <taxon>Saprolegniomycetes</taxon>
        <taxon>Saprolegniales</taxon>
        <taxon>Achlyaceae</taxon>
        <taxon>Achlya</taxon>
    </lineage>
</organism>
<comment type="function">
    <text evidence="7">Component of the Mediator complex, a coactivator involved in the regulated transcription of nearly all RNA polymerase II-dependent genes. Mediator functions as a bridge to convey information from gene-specific regulatory proteins to the basal RNA polymerase II transcription machinery. Mediator is recruited to promoters by direct interactions with regulatory proteins and serves as a scaffold for the assembly of a functional preinitiation complex with RNA polymerase II and the general transcription factors.</text>
</comment>
<dbReference type="EMBL" id="JNBR01002844">
    <property type="protein sequence ID" value="OQR81025.1"/>
    <property type="molecule type" value="Genomic_DNA"/>
</dbReference>
<evidence type="ECO:0000313" key="8">
    <source>
        <dbReference type="EMBL" id="OQR81025.1"/>
    </source>
</evidence>
<protein>
    <recommendedName>
        <fullName evidence="7">Mediator of RNA polymerase II transcription subunit 9</fullName>
    </recommendedName>
    <alternativeName>
        <fullName evidence="7">Mediator complex subunit 9</fullName>
    </alternativeName>
</protein>
<keyword evidence="5 7" id="KW-0804">Transcription</keyword>
<accession>A0A1V9Y5M6</accession>
<proteinExistence type="inferred from homology"/>
<dbReference type="InterPro" id="IPR011425">
    <property type="entry name" value="Med9"/>
</dbReference>
<evidence type="ECO:0000256" key="4">
    <source>
        <dbReference type="ARBA" id="ARBA00023159"/>
    </source>
</evidence>
<dbReference type="AlphaFoldDB" id="A0A1V9Y5M6"/>
<sequence length="130" mass="14493">MLGGGSGSEVTMADTKEDEKRMHENFDMLPKLIEILKDILAAGTTQEITRIGDVSTTSLMLKGKYEEAARILAALPGVDMSLEGQQEEIKKTKELLRQKSALMELYSETLFRGSDEPRAQLNDVFSRQNL</sequence>
<reference evidence="8 9" key="1">
    <citation type="journal article" date="2014" name="Genome Biol. Evol.">
        <title>The secreted proteins of Achlya hypogyna and Thraustotheca clavata identify the ancestral oomycete secretome and reveal gene acquisitions by horizontal gene transfer.</title>
        <authorList>
            <person name="Misner I."/>
            <person name="Blouin N."/>
            <person name="Leonard G."/>
            <person name="Richards T.A."/>
            <person name="Lane C.E."/>
        </authorList>
    </citation>
    <scope>NUCLEOTIDE SEQUENCE [LARGE SCALE GENOMIC DNA]</scope>
    <source>
        <strain evidence="8 9">ATCC 48635</strain>
    </source>
</reference>
<keyword evidence="6 7" id="KW-0539">Nucleus</keyword>
<evidence type="ECO:0000256" key="6">
    <source>
        <dbReference type="ARBA" id="ARBA00023242"/>
    </source>
</evidence>
<evidence type="ECO:0000256" key="2">
    <source>
        <dbReference type="ARBA" id="ARBA00008089"/>
    </source>
</evidence>
<comment type="subunit">
    <text evidence="7">Component of the Mediator complex.</text>
</comment>
<dbReference type="Proteomes" id="UP000243579">
    <property type="component" value="Unassembled WGS sequence"/>
</dbReference>
<evidence type="ECO:0000256" key="3">
    <source>
        <dbReference type="ARBA" id="ARBA00023015"/>
    </source>
</evidence>
<comment type="subcellular location">
    <subcellularLocation>
        <location evidence="1 7">Nucleus</location>
    </subcellularLocation>
</comment>
<evidence type="ECO:0000256" key="1">
    <source>
        <dbReference type="ARBA" id="ARBA00004123"/>
    </source>
</evidence>